<name>A0A7S8EBJ6_9CHLR</name>
<dbReference type="EMBL" id="CP062983">
    <property type="protein sequence ID" value="QPC83965.1"/>
    <property type="molecule type" value="Genomic_DNA"/>
</dbReference>
<organism evidence="1 2">
    <name type="scientific">Phototrophicus methaneseepsis</name>
    <dbReference type="NCBI Taxonomy" id="2710758"/>
    <lineage>
        <taxon>Bacteria</taxon>
        <taxon>Bacillati</taxon>
        <taxon>Chloroflexota</taxon>
        <taxon>Candidatus Thermofontia</taxon>
        <taxon>Phototrophicales</taxon>
        <taxon>Phototrophicaceae</taxon>
        <taxon>Phototrophicus</taxon>
    </lineage>
</organism>
<protein>
    <recommendedName>
        <fullName evidence="3">YtxH domain-containing protein</fullName>
    </recommendedName>
</protein>
<dbReference type="Proteomes" id="UP000594468">
    <property type="component" value="Chromosome"/>
</dbReference>
<evidence type="ECO:0008006" key="3">
    <source>
        <dbReference type="Google" id="ProtNLM"/>
    </source>
</evidence>
<proteinExistence type="predicted"/>
<sequence>MRRLLSLLTGFGLGAAAGWVLVTLFSPVSGDEFKANLRDHYTTALINARQAAAKRRAELEQELAELRRA</sequence>
<evidence type="ECO:0000313" key="2">
    <source>
        <dbReference type="Proteomes" id="UP000594468"/>
    </source>
</evidence>
<evidence type="ECO:0000313" key="1">
    <source>
        <dbReference type="EMBL" id="QPC83965.1"/>
    </source>
</evidence>
<keyword evidence="2" id="KW-1185">Reference proteome</keyword>
<gene>
    <name evidence="1" type="ORF">G4Y79_06180</name>
</gene>
<dbReference type="RefSeq" id="WP_195172029.1">
    <property type="nucleotide sequence ID" value="NZ_CP062983.1"/>
</dbReference>
<accession>A0A7S8EBJ6</accession>
<reference evidence="1 2" key="1">
    <citation type="submission" date="2020-02" db="EMBL/GenBank/DDBJ databases">
        <authorList>
            <person name="Zheng R.K."/>
            <person name="Sun C.M."/>
        </authorList>
    </citation>
    <scope>NUCLEOTIDE SEQUENCE [LARGE SCALE GENOMIC DNA]</scope>
    <source>
        <strain evidence="2">rifampicinis</strain>
    </source>
</reference>
<dbReference type="KEGG" id="pmet:G4Y79_06180"/>
<dbReference type="AlphaFoldDB" id="A0A7S8EBJ6"/>